<feature type="transmembrane region" description="Helical" evidence="1">
    <location>
        <begin position="72"/>
        <end position="98"/>
    </location>
</feature>
<protein>
    <submittedName>
        <fullName evidence="2">DUF6114 domain-containing protein</fullName>
    </submittedName>
</protein>
<organism evidence="2 3">
    <name type="scientific">Halorientalis brevis</name>
    <dbReference type="NCBI Taxonomy" id="1126241"/>
    <lineage>
        <taxon>Archaea</taxon>
        <taxon>Methanobacteriati</taxon>
        <taxon>Methanobacteriota</taxon>
        <taxon>Stenosarchaea group</taxon>
        <taxon>Halobacteria</taxon>
        <taxon>Halobacteriales</taxon>
        <taxon>Haloarculaceae</taxon>
        <taxon>Halorientalis</taxon>
    </lineage>
</organism>
<keyword evidence="3" id="KW-1185">Reference proteome</keyword>
<dbReference type="InterPro" id="IPR046096">
    <property type="entry name" value="DUF6114"/>
</dbReference>
<dbReference type="Proteomes" id="UP001597119">
    <property type="component" value="Unassembled WGS sequence"/>
</dbReference>
<evidence type="ECO:0000313" key="3">
    <source>
        <dbReference type="Proteomes" id="UP001597119"/>
    </source>
</evidence>
<gene>
    <name evidence="2" type="ORF">ACFR9U_09110</name>
</gene>
<evidence type="ECO:0000313" key="2">
    <source>
        <dbReference type="EMBL" id="MFD1587142.1"/>
    </source>
</evidence>
<comment type="caution">
    <text evidence="2">The sequence shown here is derived from an EMBL/GenBank/DDBJ whole genome shotgun (WGS) entry which is preliminary data.</text>
</comment>
<keyword evidence="1" id="KW-1133">Transmembrane helix</keyword>
<keyword evidence="1" id="KW-0812">Transmembrane</keyword>
<reference evidence="2 3" key="1">
    <citation type="journal article" date="2019" name="Int. J. Syst. Evol. Microbiol.">
        <title>The Global Catalogue of Microorganisms (GCM) 10K type strain sequencing project: providing services to taxonomists for standard genome sequencing and annotation.</title>
        <authorList>
            <consortium name="The Broad Institute Genomics Platform"/>
            <consortium name="The Broad Institute Genome Sequencing Center for Infectious Disease"/>
            <person name="Wu L."/>
            <person name="Ma J."/>
        </authorList>
    </citation>
    <scope>NUCLEOTIDE SEQUENCE [LARGE SCALE GENOMIC DNA]</scope>
    <source>
        <strain evidence="2 3">CGMCC 1.12125</strain>
    </source>
</reference>
<dbReference type="Pfam" id="PF19609">
    <property type="entry name" value="DUF6114"/>
    <property type="match status" value="1"/>
</dbReference>
<dbReference type="EMBL" id="JBHUDJ010000003">
    <property type="protein sequence ID" value="MFD1587142.1"/>
    <property type="molecule type" value="Genomic_DNA"/>
</dbReference>
<evidence type="ECO:0000256" key="1">
    <source>
        <dbReference type="SAM" id="Phobius"/>
    </source>
</evidence>
<proteinExistence type="predicted"/>
<name>A0ABD6CD39_9EURY</name>
<sequence length="113" mass="11341">MSEASTRGPILGPLIVVVAGIVIAVVPYRFQHLLDLIGGGGNAAVGIMLGGAIVACGILAHVKHDFSTELGVVAMVLSILSLFGAFGGLLVGLVLGLIGGNLMLAWKPAPDAE</sequence>
<feature type="transmembrane region" description="Helical" evidence="1">
    <location>
        <begin position="12"/>
        <end position="30"/>
    </location>
</feature>
<accession>A0ABD6CD39</accession>
<dbReference type="AlphaFoldDB" id="A0ABD6CD39"/>
<dbReference type="RefSeq" id="WP_247374903.1">
    <property type="nucleotide sequence ID" value="NZ_JALLGV010000001.1"/>
</dbReference>
<keyword evidence="1" id="KW-0472">Membrane</keyword>
<feature type="transmembrane region" description="Helical" evidence="1">
    <location>
        <begin position="36"/>
        <end position="60"/>
    </location>
</feature>